<keyword evidence="3" id="KW-1185">Reference proteome</keyword>
<comment type="caution">
    <text evidence="2">The sequence shown here is derived from an EMBL/GenBank/DDBJ whole genome shotgun (WGS) entry which is preliminary data.</text>
</comment>
<evidence type="ECO:0000313" key="2">
    <source>
        <dbReference type="EMBL" id="TQK97457.1"/>
    </source>
</evidence>
<dbReference type="Pfam" id="PF05014">
    <property type="entry name" value="Nuc_deoxyrib_tr"/>
    <property type="match status" value="1"/>
</dbReference>
<dbReference type="Gene3D" id="3.40.50.450">
    <property type="match status" value="1"/>
</dbReference>
<gene>
    <name evidence="2" type="ORF">FB563_2423</name>
</gene>
<protein>
    <recommendedName>
        <fullName evidence="4">Nucleoside 2-deoxyribosyltransferase-like protein</fullName>
    </recommendedName>
</protein>
<dbReference type="Proteomes" id="UP000318103">
    <property type="component" value="Unassembled WGS sequence"/>
</dbReference>
<evidence type="ECO:0000256" key="1">
    <source>
        <dbReference type="SAM" id="MobiDB-lite"/>
    </source>
</evidence>
<dbReference type="SUPFAM" id="SSF52309">
    <property type="entry name" value="N-(deoxy)ribosyltransferase-like"/>
    <property type="match status" value="1"/>
</dbReference>
<dbReference type="EMBL" id="VFNX01000001">
    <property type="protein sequence ID" value="TQK97457.1"/>
    <property type="molecule type" value="Genomic_DNA"/>
</dbReference>
<sequence length="224" mass="23576">MSGTTSLPPTSAAAAHTAAGQRIGDGLTGGLRVFLAAPFVQFIDPADGVVRPEWRQRLSALREALLDAGHAVFNAHHNEGWGEWGLPPQECVPSDFRAMQCADLVLAYPGTPPSTGVALELGWASALRKPVALLLDPGTTYSPMISALGQISPVLQLPFDGSWSAQCLDRAVRTALDWATGLGVQPGPWSAPELDPALAYHRHATDHPDPPEAEPAAAETVVQA</sequence>
<evidence type="ECO:0000313" key="3">
    <source>
        <dbReference type="Proteomes" id="UP000318103"/>
    </source>
</evidence>
<organism evidence="2 3">
    <name type="scientific">Streptomyces puniciscabiei</name>
    <dbReference type="NCBI Taxonomy" id="164348"/>
    <lineage>
        <taxon>Bacteria</taxon>
        <taxon>Bacillati</taxon>
        <taxon>Actinomycetota</taxon>
        <taxon>Actinomycetes</taxon>
        <taxon>Kitasatosporales</taxon>
        <taxon>Streptomycetaceae</taxon>
        <taxon>Streptomyces</taxon>
    </lineage>
</organism>
<reference evidence="2 3" key="1">
    <citation type="submission" date="2019-06" db="EMBL/GenBank/DDBJ databases">
        <title>Sequencing the genomes of 1000 actinobacteria strains.</title>
        <authorList>
            <person name="Klenk H.-P."/>
        </authorList>
    </citation>
    <scope>NUCLEOTIDE SEQUENCE [LARGE SCALE GENOMIC DNA]</scope>
    <source>
        <strain evidence="2 3">DSM 41929</strain>
    </source>
</reference>
<proteinExistence type="predicted"/>
<dbReference type="InterPro" id="IPR007710">
    <property type="entry name" value="Nucleoside_deoxyribTrfase"/>
</dbReference>
<dbReference type="AlphaFoldDB" id="A0A542UEE9"/>
<dbReference type="OrthoDB" id="4743790at2"/>
<name>A0A542UEE9_9ACTN</name>
<feature type="region of interest" description="Disordered" evidence="1">
    <location>
        <begin position="202"/>
        <end position="224"/>
    </location>
</feature>
<feature type="compositionally biased region" description="Low complexity" evidence="1">
    <location>
        <begin position="214"/>
        <end position="224"/>
    </location>
</feature>
<evidence type="ECO:0008006" key="4">
    <source>
        <dbReference type="Google" id="ProtNLM"/>
    </source>
</evidence>
<accession>A0A542UEE9</accession>
<dbReference type="RefSeq" id="WP_055709123.1">
    <property type="nucleotide sequence ID" value="NZ_JBPJFI010000001.1"/>
</dbReference>